<feature type="region of interest" description="Disordered" evidence="1">
    <location>
        <begin position="1"/>
        <end position="33"/>
    </location>
</feature>
<keyword evidence="3" id="KW-1185">Reference proteome</keyword>
<evidence type="ECO:0000313" key="3">
    <source>
        <dbReference type="Proteomes" id="UP001530293"/>
    </source>
</evidence>
<dbReference type="Proteomes" id="UP001530293">
    <property type="component" value="Unassembled WGS sequence"/>
</dbReference>
<protein>
    <recommendedName>
        <fullName evidence="4">CDAN1-interacting nuclease 1</fullName>
    </recommendedName>
</protein>
<feature type="compositionally biased region" description="Low complexity" evidence="1">
    <location>
        <begin position="291"/>
        <end position="324"/>
    </location>
</feature>
<sequence length="422" mass="46625">MSMSGEESGRSNRRRGGRGDGGRGRGRGGRRQYYGGQHVHRDAINMPMQPQSSNPLIDVDSLPDSVAANVTSAATSSSLSQDNPLIDANALPVAAPNVVSATTSRSSSTITMDSETAPTIASASANNYITSILPWPSPFLHYIPIAEEERLLPTLIRWGKKERGMMRDQPDFRLPQLNRMLENQRISLLQSLSLRRHHLKLLNPTLRMPNLRLGSEDNINAAAEIFERCVDLYLRRHNVEFWTEKEQRRIHVRSNRYEKQPPTPDFRMKDGHAVVLDLSPFEKGGDVHNRSSSSSSSSINDSNSDSNSKLSTSSTSNTTNSSTSNRPIITTIHWIEAKMFYGASTIPHDTPNAVGTILSKVKQYVALYGPGALVFMYGCGDQLANQLADVGVLALDGRCLDLSEVVRHQKRWCADAIGNILF</sequence>
<name>A0ABD3LXW6_9STRA</name>
<accession>A0ABD3LXW6</accession>
<evidence type="ECO:0000256" key="1">
    <source>
        <dbReference type="SAM" id="MobiDB-lite"/>
    </source>
</evidence>
<comment type="caution">
    <text evidence="2">The sequence shown here is derived from an EMBL/GenBank/DDBJ whole genome shotgun (WGS) entry which is preliminary data.</text>
</comment>
<proteinExistence type="predicted"/>
<dbReference type="EMBL" id="JALLBG020000312">
    <property type="protein sequence ID" value="KAL3756242.1"/>
    <property type="molecule type" value="Genomic_DNA"/>
</dbReference>
<evidence type="ECO:0008006" key="4">
    <source>
        <dbReference type="Google" id="ProtNLM"/>
    </source>
</evidence>
<organism evidence="2 3">
    <name type="scientific">Discostella pseudostelligera</name>
    <dbReference type="NCBI Taxonomy" id="259834"/>
    <lineage>
        <taxon>Eukaryota</taxon>
        <taxon>Sar</taxon>
        <taxon>Stramenopiles</taxon>
        <taxon>Ochrophyta</taxon>
        <taxon>Bacillariophyta</taxon>
        <taxon>Coscinodiscophyceae</taxon>
        <taxon>Thalassiosirophycidae</taxon>
        <taxon>Stephanodiscales</taxon>
        <taxon>Stephanodiscaceae</taxon>
        <taxon>Discostella</taxon>
    </lineage>
</organism>
<reference evidence="2 3" key="1">
    <citation type="submission" date="2024-10" db="EMBL/GenBank/DDBJ databases">
        <title>Updated reference genomes for cyclostephanoid diatoms.</title>
        <authorList>
            <person name="Roberts W.R."/>
            <person name="Alverson A.J."/>
        </authorList>
    </citation>
    <scope>NUCLEOTIDE SEQUENCE [LARGE SCALE GENOMIC DNA]</scope>
    <source>
        <strain evidence="2 3">AJA232-27</strain>
    </source>
</reference>
<feature type="region of interest" description="Disordered" evidence="1">
    <location>
        <begin position="281"/>
        <end position="324"/>
    </location>
</feature>
<gene>
    <name evidence="2" type="ORF">ACHAWU_007193</name>
</gene>
<evidence type="ECO:0000313" key="2">
    <source>
        <dbReference type="EMBL" id="KAL3756242.1"/>
    </source>
</evidence>
<dbReference type="AlphaFoldDB" id="A0ABD3LXW6"/>